<name>A0A3P8UMP4_CYNSE</name>
<evidence type="ECO:0000256" key="10">
    <source>
        <dbReference type="ARBA" id="ARBA00022949"/>
    </source>
</evidence>
<evidence type="ECO:0000259" key="15">
    <source>
        <dbReference type="PROSITE" id="PS50023"/>
    </source>
</evidence>
<dbReference type="Ensembl" id="ENSCSET00000001555.1">
    <property type="protein sequence ID" value="ENSCSEP00000001524.1"/>
    <property type="gene ID" value="ENSCSEG00000001037.1"/>
</dbReference>
<organism evidence="16 17">
    <name type="scientific">Cynoglossus semilaevis</name>
    <name type="common">Tongue sole</name>
    <dbReference type="NCBI Taxonomy" id="244447"/>
    <lineage>
        <taxon>Eukaryota</taxon>
        <taxon>Metazoa</taxon>
        <taxon>Chordata</taxon>
        <taxon>Craniata</taxon>
        <taxon>Vertebrata</taxon>
        <taxon>Euteleostomi</taxon>
        <taxon>Actinopterygii</taxon>
        <taxon>Neopterygii</taxon>
        <taxon>Teleostei</taxon>
        <taxon>Neoteleostei</taxon>
        <taxon>Acanthomorphata</taxon>
        <taxon>Carangaria</taxon>
        <taxon>Pleuronectiformes</taxon>
        <taxon>Pleuronectoidei</taxon>
        <taxon>Cynoglossidae</taxon>
        <taxon>Cynoglossinae</taxon>
        <taxon>Cynoglossus</taxon>
    </lineage>
</organism>
<dbReference type="RefSeq" id="XP_024915216.1">
    <property type="nucleotide sequence ID" value="XM_025059448.1"/>
</dbReference>
<dbReference type="GO" id="GO:0005925">
    <property type="term" value="C:focal adhesion"/>
    <property type="evidence" value="ECO:0007669"/>
    <property type="project" value="TreeGrafter"/>
</dbReference>
<proteinExistence type="inferred from homology"/>
<feature type="compositionally biased region" description="Polar residues" evidence="14">
    <location>
        <begin position="197"/>
        <end position="216"/>
    </location>
</feature>
<dbReference type="Gene3D" id="2.10.110.10">
    <property type="entry name" value="Cysteine Rich Protein"/>
    <property type="match status" value="3"/>
</dbReference>
<dbReference type="Proteomes" id="UP000265120">
    <property type="component" value="Chromosome 1"/>
</dbReference>
<feature type="compositionally biased region" description="Gly residues" evidence="14">
    <location>
        <begin position="303"/>
        <end position="312"/>
    </location>
</feature>
<evidence type="ECO:0000256" key="7">
    <source>
        <dbReference type="ARBA" id="ARBA00022737"/>
    </source>
</evidence>
<dbReference type="PANTHER" id="PTHR24207:SF0">
    <property type="entry name" value="LIPOMA-PREFERRED PARTNER"/>
    <property type="match status" value="1"/>
</dbReference>
<dbReference type="Pfam" id="PF00412">
    <property type="entry name" value="LIM"/>
    <property type="match status" value="3"/>
</dbReference>
<evidence type="ECO:0000256" key="5">
    <source>
        <dbReference type="ARBA" id="ARBA00022490"/>
    </source>
</evidence>
<reference evidence="16 17" key="1">
    <citation type="journal article" date="2014" name="Nat. Genet.">
        <title>Whole-genome sequence of a flatfish provides insights into ZW sex chromosome evolution and adaptation to a benthic lifestyle.</title>
        <authorList>
            <person name="Chen S."/>
            <person name="Zhang G."/>
            <person name="Shao C."/>
            <person name="Huang Q."/>
            <person name="Liu G."/>
            <person name="Zhang P."/>
            <person name="Song W."/>
            <person name="An N."/>
            <person name="Chalopin D."/>
            <person name="Volff J.N."/>
            <person name="Hong Y."/>
            <person name="Li Q."/>
            <person name="Sha Z."/>
            <person name="Zhou H."/>
            <person name="Xie M."/>
            <person name="Yu Q."/>
            <person name="Liu Y."/>
            <person name="Xiang H."/>
            <person name="Wang N."/>
            <person name="Wu K."/>
            <person name="Yang C."/>
            <person name="Zhou Q."/>
            <person name="Liao X."/>
            <person name="Yang L."/>
            <person name="Hu Q."/>
            <person name="Zhang J."/>
            <person name="Meng L."/>
            <person name="Jin L."/>
            <person name="Tian Y."/>
            <person name="Lian J."/>
            <person name="Yang J."/>
            <person name="Miao G."/>
            <person name="Liu S."/>
            <person name="Liang Z."/>
            <person name="Yan F."/>
            <person name="Li Y."/>
            <person name="Sun B."/>
            <person name="Zhang H."/>
            <person name="Zhang J."/>
            <person name="Zhu Y."/>
            <person name="Du M."/>
            <person name="Zhao Y."/>
            <person name="Schartl M."/>
            <person name="Tang Q."/>
            <person name="Wang J."/>
        </authorList>
    </citation>
    <scope>NUCLEOTIDE SEQUENCE</scope>
</reference>
<dbReference type="CDD" id="cd09357">
    <property type="entry name" value="LIM3_Zyxin_like"/>
    <property type="match status" value="1"/>
</dbReference>
<evidence type="ECO:0000256" key="11">
    <source>
        <dbReference type="ARBA" id="ARBA00023038"/>
    </source>
</evidence>
<keyword evidence="11 13" id="KW-0440">LIM domain</keyword>
<dbReference type="RefSeq" id="XP_024915219.1">
    <property type="nucleotide sequence ID" value="XM_025059451.1"/>
</dbReference>
<dbReference type="GO" id="GO:0005737">
    <property type="term" value="C:cytoplasm"/>
    <property type="evidence" value="ECO:0007669"/>
    <property type="project" value="UniProtKB-SubCell"/>
</dbReference>
<dbReference type="GeneID" id="103386643"/>
<keyword evidence="7" id="KW-0677">Repeat</keyword>
<keyword evidence="10" id="KW-0965">Cell junction</keyword>
<feature type="compositionally biased region" description="Polar residues" evidence="14">
    <location>
        <begin position="271"/>
        <end position="282"/>
    </location>
</feature>
<dbReference type="Ensembl" id="ENSCSET00000001550.1">
    <property type="protein sequence ID" value="ENSCSEP00000001520.1"/>
    <property type="gene ID" value="ENSCSEG00000001037.1"/>
</dbReference>
<comment type="similarity">
    <text evidence="4">Belongs to the zyxin/ajuba family.</text>
</comment>
<comment type="subcellular location">
    <subcellularLocation>
        <location evidence="2">Cell junction</location>
    </subcellularLocation>
    <subcellularLocation>
        <location evidence="3">Cytoplasm</location>
    </subcellularLocation>
    <subcellularLocation>
        <location evidence="1">Nucleus</location>
    </subcellularLocation>
</comment>
<keyword evidence="17" id="KW-1185">Reference proteome</keyword>
<evidence type="ECO:0000256" key="3">
    <source>
        <dbReference type="ARBA" id="ARBA00004496"/>
    </source>
</evidence>
<evidence type="ECO:0000256" key="13">
    <source>
        <dbReference type="PROSITE-ProRule" id="PRU00125"/>
    </source>
</evidence>
<sequence length="574" mass="63153">MSGPTWLPPRTLDSKERAVPQMSHTAGSAIYRVPNKKGVSEFRPKYGPYDQNGGSGGAGEMGNRYMATGPTGGAVHHSASDHYYSPSHGSKEDRHWSPHLDSYEHMHRGPEKQMNYHSKIDADIDSLTSMLADLDSHPQDSSTQLYDNVPYATYISGDHYKPSHQIAAPPQGRPTMGYPPHPQSQYHPTPAPPYPSEHQSSQYTASHQQDYYTSTPKPYPQPVPASYTTASTPTGPRFSVQVKTAQPVTYSQTGRQAEQAYTPPPPRQHVSRAQPQAQTLSAQGWYPQHPGSQGQDLHTEAGFKGGSTGSGGRANHVPVTKRGMDTQTGAGALQSSAYQSSKQVAATTRPEEELERLTKKLVYDMNHPPAEDYFGRCARCGDNVVGDGSGCIAMEQVFHVECFTCITCHARLRGQPFYALDKRSYCESCYISTLERCSKCSKPILDRILRAMGKAYHPRCFTCVVCNCCLDGVPFTVDATSQIHCIDDFHRKYAPRCSVCGEPIMPEPGQEETVRIVALDRSFHVNCYICEECGLLLSSEGEGRGCYPLDGHILCKSCSARRIQDLSAKISTDC</sequence>
<dbReference type="STRING" id="244447.ENSCSEP00000001520"/>
<dbReference type="GO" id="GO:0001725">
    <property type="term" value="C:stress fiber"/>
    <property type="evidence" value="ECO:0007669"/>
    <property type="project" value="TreeGrafter"/>
</dbReference>
<reference evidence="16" key="2">
    <citation type="submission" date="2025-05" db="UniProtKB">
        <authorList>
            <consortium name="Ensembl"/>
        </authorList>
    </citation>
    <scope>IDENTIFICATION</scope>
</reference>
<accession>A0A3P8UMP4</accession>
<feature type="domain" description="LIM zinc-binding" evidence="15">
    <location>
        <begin position="496"/>
        <end position="565"/>
    </location>
</feature>
<dbReference type="FunFam" id="2.10.110.10:FF:000027">
    <property type="entry name" value="lipoma-preferred partner isoform X1"/>
    <property type="match status" value="1"/>
</dbReference>
<feature type="region of interest" description="Disordered" evidence="14">
    <location>
        <begin position="1"/>
        <end position="72"/>
    </location>
</feature>
<evidence type="ECO:0000256" key="4">
    <source>
        <dbReference type="ARBA" id="ARBA00009611"/>
    </source>
</evidence>
<evidence type="ECO:0000256" key="12">
    <source>
        <dbReference type="ARBA" id="ARBA00023242"/>
    </source>
</evidence>
<dbReference type="CDD" id="cd09350">
    <property type="entry name" value="LIM1_TRIP6"/>
    <property type="match status" value="1"/>
</dbReference>
<feature type="region of interest" description="Disordered" evidence="14">
    <location>
        <begin position="160"/>
        <end position="327"/>
    </location>
</feature>
<keyword evidence="6 13" id="KW-0479">Metal-binding</keyword>
<dbReference type="RefSeq" id="XP_008319255.1">
    <property type="nucleotide sequence ID" value="XM_008321033.3"/>
</dbReference>
<evidence type="ECO:0000256" key="1">
    <source>
        <dbReference type="ARBA" id="ARBA00004123"/>
    </source>
</evidence>
<dbReference type="AlphaFoldDB" id="A0A3P8UMP4"/>
<dbReference type="GO" id="GO:0046872">
    <property type="term" value="F:metal ion binding"/>
    <property type="evidence" value="ECO:0007669"/>
    <property type="project" value="UniProtKB-KW"/>
</dbReference>
<dbReference type="SUPFAM" id="SSF57716">
    <property type="entry name" value="Glucocorticoid receptor-like (DNA-binding domain)"/>
    <property type="match status" value="3"/>
</dbReference>
<protein>
    <submittedName>
        <fullName evidence="16">Thyroid hormone receptor interactor 6</fullName>
    </submittedName>
</protein>
<keyword evidence="5" id="KW-0963">Cytoplasm</keyword>
<evidence type="ECO:0000256" key="6">
    <source>
        <dbReference type="ARBA" id="ARBA00022723"/>
    </source>
</evidence>
<evidence type="ECO:0000256" key="9">
    <source>
        <dbReference type="ARBA" id="ARBA00022889"/>
    </source>
</evidence>
<keyword evidence="9" id="KW-0130">Cell adhesion</keyword>
<dbReference type="PROSITE" id="PS50023">
    <property type="entry name" value="LIM_DOMAIN_2"/>
    <property type="match status" value="3"/>
</dbReference>
<dbReference type="SMART" id="SM00132">
    <property type="entry name" value="LIM"/>
    <property type="match status" value="3"/>
</dbReference>
<dbReference type="GO" id="GO:0098609">
    <property type="term" value="P:cell-cell adhesion"/>
    <property type="evidence" value="ECO:0007669"/>
    <property type="project" value="TreeGrafter"/>
</dbReference>
<evidence type="ECO:0000256" key="8">
    <source>
        <dbReference type="ARBA" id="ARBA00022833"/>
    </source>
</evidence>
<keyword evidence="8 13" id="KW-0862">Zinc</keyword>
<dbReference type="PANTHER" id="PTHR24207">
    <property type="entry name" value="ZYX102 PROTEIN"/>
    <property type="match status" value="1"/>
</dbReference>
<dbReference type="CTD" id="7205"/>
<dbReference type="FunFam" id="2.10.110.10:FF:000042">
    <property type="entry name" value="lipoma-preferred partner isoform X1"/>
    <property type="match status" value="1"/>
</dbReference>
<evidence type="ECO:0000256" key="2">
    <source>
        <dbReference type="ARBA" id="ARBA00004282"/>
    </source>
</evidence>
<evidence type="ECO:0000313" key="17">
    <source>
        <dbReference type="Proteomes" id="UP000265120"/>
    </source>
</evidence>
<keyword evidence="12" id="KW-0539">Nucleus</keyword>
<dbReference type="OMA" id="DRGCLRP"/>
<feature type="domain" description="LIM zinc-binding" evidence="15">
    <location>
        <begin position="435"/>
        <end position="495"/>
    </location>
</feature>
<feature type="domain" description="LIM zinc-binding" evidence="15">
    <location>
        <begin position="375"/>
        <end position="433"/>
    </location>
</feature>
<evidence type="ECO:0000256" key="14">
    <source>
        <dbReference type="SAM" id="MobiDB-lite"/>
    </source>
</evidence>
<dbReference type="KEGG" id="csem:103386643"/>
<dbReference type="FunFam" id="2.10.110.10:FF:000047">
    <property type="entry name" value="lipoma-preferred partner isoform X1"/>
    <property type="match status" value="1"/>
</dbReference>
<dbReference type="InterPro" id="IPR001781">
    <property type="entry name" value="Znf_LIM"/>
</dbReference>
<dbReference type="GeneTree" id="ENSGT00940000156022"/>
<feature type="compositionally biased region" description="Polar residues" evidence="14">
    <location>
        <begin position="241"/>
        <end position="256"/>
    </location>
</feature>
<dbReference type="OrthoDB" id="25414at2759"/>
<evidence type="ECO:0000313" key="16">
    <source>
        <dbReference type="Ensembl" id="ENSCSEP00000001520.1"/>
    </source>
</evidence>
<dbReference type="GO" id="GO:0005634">
    <property type="term" value="C:nucleus"/>
    <property type="evidence" value="ECO:0007669"/>
    <property type="project" value="UniProtKB-SubCell"/>
</dbReference>